<dbReference type="InterPro" id="IPR011043">
    <property type="entry name" value="Gal_Oxase/kelch_b-propeller"/>
</dbReference>
<protein>
    <submittedName>
        <fullName evidence="1">Uncharacterized protein</fullName>
    </submittedName>
</protein>
<dbReference type="SUPFAM" id="SSF50965">
    <property type="entry name" value="Galactose oxidase, central domain"/>
    <property type="match status" value="1"/>
</dbReference>
<comment type="caution">
    <text evidence="1">The sequence shown here is derived from an EMBL/GenBank/DDBJ whole genome shotgun (WGS) entry which is preliminary data.</text>
</comment>
<dbReference type="AlphaFoldDB" id="A0A8T2TLW2"/>
<accession>A0A8T2TLW2</accession>
<gene>
    <name evidence="1" type="ORF">KP509_12G068300</name>
</gene>
<evidence type="ECO:0000313" key="1">
    <source>
        <dbReference type="EMBL" id="KAH7423682.1"/>
    </source>
</evidence>
<keyword evidence="2" id="KW-1185">Reference proteome</keyword>
<reference evidence="1" key="1">
    <citation type="submission" date="2021-08" db="EMBL/GenBank/DDBJ databases">
        <title>WGS assembly of Ceratopteris richardii.</title>
        <authorList>
            <person name="Marchant D.B."/>
            <person name="Chen G."/>
            <person name="Jenkins J."/>
            <person name="Shu S."/>
            <person name="Leebens-Mack J."/>
            <person name="Grimwood J."/>
            <person name="Schmutz J."/>
            <person name="Soltis P."/>
            <person name="Soltis D."/>
            <person name="Chen Z.-H."/>
        </authorList>
    </citation>
    <scope>NUCLEOTIDE SEQUENCE</scope>
    <source>
        <strain evidence="1">Whitten #5841</strain>
        <tissue evidence="1">Leaf</tissue>
    </source>
</reference>
<dbReference type="Proteomes" id="UP000825935">
    <property type="component" value="Chromosome 12"/>
</dbReference>
<organism evidence="1 2">
    <name type="scientific">Ceratopteris richardii</name>
    <name type="common">Triangle waterfern</name>
    <dbReference type="NCBI Taxonomy" id="49495"/>
    <lineage>
        <taxon>Eukaryota</taxon>
        <taxon>Viridiplantae</taxon>
        <taxon>Streptophyta</taxon>
        <taxon>Embryophyta</taxon>
        <taxon>Tracheophyta</taxon>
        <taxon>Polypodiopsida</taxon>
        <taxon>Polypodiidae</taxon>
        <taxon>Polypodiales</taxon>
        <taxon>Pteridineae</taxon>
        <taxon>Pteridaceae</taxon>
        <taxon>Parkerioideae</taxon>
        <taxon>Ceratopteris</taxon>
    </lineage>
</organism>
<proteinExistence type="predicted"/>
<sequence length="120" mass="13835">MDFGGVLYMVVIEHEGQDFSDVSSDITVWKLMNNKWDDVSRVPTTLLNQCQYRLNRICHIECVGKGGVIFLTSARFFSEWLVLTYDIRSDKWSWMPQCKFSLAGRSRNIAAYEPCVKATV</sequence>
<dbReference type="EMBL" id="CM035417">
    <property type="protein sequence ID" value="KAH7423682.1"/>
    <property type="molecule type" value="Genomic_DNA"/>
</dbReference>
<evidence type="ECO:0000313" key="2">
    <source>
        <dbReference type="Proteomes" id="UP000825935"/>
    </source>
</evidence>
<name>A0A8T2TLW2_CERRI</name>